<dbReference type="GO" id="GO:0005886">
    <property type="term" value="C:plasma membrane"/>
    <property type="evidence" value="ECO:0007669"/>
    <property type="project" value="UniProtKB-ARBA"/>
</dbReference>
<comment type="subcellular location">
    <subcellularLocation>
        <location evidence="2">Membrane</location>
    </subcellularLocation>
</comment>
<dbReference type="PANTHER" id="PTHR43047:SF72">
    <property type="entry name" value="OSMOSENSING HISTIDINE PROTEIN KINASE SLN1"/>
    <property type="match status" value="1"/>
</dbReference>
<evidence type="ECO:0000256" key="15">
    <source>
        <dbReference type="SAM" id="Coils"/>
    </source>
</evidence>
<keyword evidence="6 16" id="KW-0812">Transmembrane</keyword>
<evidence type="ECO:0000256" key="2">
    <source>
        <dbReference type="ARBA" id="ARBA00004370"/>
    </source>
</evidence>
<dbReference type="InterPro" id="IPR001789">
    <property type="entry name" value="Sig_transdc_resp-reg_receiver"/>
</dbReference>
<organism evidence="19 20">
    <name type="scientific">Aaosphaeria arxii CBS 175.79</name>
    <dbReference type="NCBI Taxonomy" id="1450172"/>
    <lineage>
        <taxon>Eukaryota</taxon>
        <taxon>Fungi</taxon>
        <taxon>Dikarya</taxon>
        <taxon>Ascomycota</taxon>
        <taxon>Pezizomycotina</taxon>
        <taxon>Dothideomycetes</taxon>
        <taxon>Pleosporomycetidae</taxon>
        <taxon>Pleosporales</taxon>
        <taxon>Pleosporales incertae sedis</taxon>
        <taxon>Aaosphaeria</taxon>
    </lineage>
</organism>
<evidence type="ECO:0000313" key="20">
    <source>
        <dbReference type="Proteomes" id="UP000799778"/>
    </source>
</evidence>
<evidence type="ECO:0000256" key="7">
    <source>
        <dbReference type="ARBA" id="ARBA00022741"/>
    </source>
</evidence>
<feature type="transmembrane region" description="Helical" evidence="16">
    <location>
        <begin position="12"/>
        <end position="31"/>
    </location>
</feature>
<dbReference type="AlphaFoldDB" id="A0A6A5XHN1"/>
<dbReference type="Proteomes" id="UP000799778">
    <property type="component" value="Unassembled WGS sequence"/>
</dbReference>
<keyword evidence="15" id="KW-0175">Coiled coil</keyword>
<accession>A0A6A5XHN1</accession>
<evidence type="ECO:0000256" key="3">
    <source>
        <dbReference type="ARBA" id="ARBA00012438"/>
    </source>
</evidence>
<feature type="transmembrane region" description="Helical" evidence="16">
    <location>
        <begin position="384"/>
        <end position="407"/>
    </location>
</feature>
<dbReference type="SUPFAM" id="SSF47384">
    <property type="entry name" value="Homodimeric domain of signal transducing histidine kinase"/>
    <property type="match status" value="1"/>
</dbReference>
<feature type="transmembrane region" description="Helical" evidence="16">
    <location>
        <begin position="43"/>
        <end position="62"/>
    </location>
</feature>
<keyword evidence="7" id="KW-0547">Nucleotide-binding</keyword>
<dbReference type="CDD" id="cd00082">
    <property type="entry name" value="HisKA"/>
    <property type="match status" value="1"/>
</dbReference>
<dbReference type="Pfam" id="PF00072">
    <property type="entry name" value="Response_reg"/>
    <property type="match status" value="1"/>
</dbReference>
<dbReference type="PROSITE" id="PS50109">
    <property type="entry name" value="HIS_KIN"/>
    <property type="match status" value="1"/>
</dbReference>
<keyword evidence="9" id="KW-0067">ATP-binding</keyword>
<dbReference type="SUPFAM" id="SSF52172">
    <property type="entry name" value="CheY-like"/>
    <property type="match status" value="1"/>
</dbReference>
<feature type="coiled-coil region" evidence="15">
    <location>
        <begin position="509"/>
        <end position="536"/>
    </location>
</feature>
<evidence type="ECO:0000313" key="19">
    <source>
        <dbReference type="EMBL" id="KAF2012785.1"/>
    </source>
</evidence>
<dbReference type="GO" id="GO:0007234">
    <property type="term" value="P:osmosensory signaling via phosphorelay pathway"/>
    <property type="evidence" value="ECO:0007669"/>
    <property type="project" value="UniProtKB-ARBA"/>
</dbReference>
<reference evidence="19" key="1">
    <citation type="journal article" date="2020" name="Stud. Mycol.">
        <title>101 Dothideomycetes genomes: a test case for predicting lifestyles and emergence of pathogens.</title>
        <authorList>
            <person name="Haridas S."/>
            <person name="Albert R."/>
            <person name="Binder M."/>
            <person name="Bloem J."/>
            <person name="Labutti K."/>
            <person name="Salamov A."/>
            <person name="Andreopoulos B."/>
            <person name="Baker S."/>
            <person name="Barry K."/>
            <person name="Bills G."/>
            <person name="Bluhm B."/>
            <person name="Cannon C."/>
            <person name="Castanera R."/>
            <person name="Culley D."/>
            <person name="Daum C."/>
            <person name="Ezra D."/>
            <person name="Gonzalez J."/>
            <person name="Henrissat B."/>
            <person name="Kuo A."/>
            <person name="Liang C."/>
            <person name="Lipzen A."/>
            <person name="Lutzoni F."/>
            <person name="Magnuson J."/>
            <person name="Mondo S."/>
            <person name="Nolan M."/>
            <person name="Ohm R."/>
            <person name="Pangilinan J."/>
            <person name="Park H.-J."/>
            <person name="Ramirez L."/>
            <person name="Alfaro M."/>
            <person name="Sun H."/>
            <person name="Tritt A."/>
            <person name="Yoshinaga Y."/>
            <person name="Zwiers L.-H."/>
            <person name="Turgeon B."/>
            <person name="Goodwin S."/>
            <person name="Spatafora J."/>
            <person name="Crous P."/>
            <person name="Grigoriev I."/>
        </authorList>
    </citation>
    <scope>NUCLEOTIDE SEQUENCE</scope>
    <source>
        <strain evidence="19">CBS 175.79</strain>
    </source>
</reference>
<evidence type="ECO:0000256" key="11">
    <source>
        <dbReference type="ARBA" id="ARBA00023012"/>
    </source>
</evidence>
<dbReference type="InterPro" id="IPR036890">
    <property type="entry name" value="HATPase_C_sf"/>
</dbReference>
<dbReference type="RefSeq" id="XP_033381124.1">
    <property type="nucleotide sequence ID" value="XM_033533348.1"/>
</dbReference>
<dbReference type="SMART" id="SM00448">
    <property type="entry name" value="REC"/>
    <property type="match status" value="1"/>
</dbReference>
<protein>
    <recommendedName>
        <fullName evidence="3">histidine kinase</fullName>
        <ecNumber evidence="3">2.7.13.3</ecNumber>
    </recommendedName>
</protein>
<dbReference type="Gene3D" id="1.10.287.130">
    <property type="match status" value="1"/>
</dbReference>
<evidence type="ECO:0000256" key="14">
    <source>
        <dbReference type="PROSITE-ProRule" id="PRU00169"/>
    </source>
</evidence>
<keyword evidence="10 16" id="KW-1133">Transmembrane helix</keyword>
<evidence type="ECO:0000256" key="10">
    <source>
        <dbReference type="ARBA" id="ARBA00022989"/>
    </source>
</evidence>
<dbReference type="InterPro" id="IPR004358">
    <property type="entry name" value="Sig_transdc_His_kin-like_C"/>
</dbReference>
<evidence type="ECO:0000256" key="4">
    <source>
        <dbReference type="ARBA" id="ARBA00022553"/>
    </source>
</evidence>
<dbReference type="PROSITE" id="PS50110">
    <property type="entry name" value="RESPONSE_REGULATORY"/>
    <property type="match status" value="1"/>
</dbReference>
<proteinExistence type="predicted"/>
<dbReference type="SMART" id="SM00388">
    <property type="entry name" value="HisKA"/>
    <property type="match status" value="1"/>
</dbReference>
<gene>
    <name evidence="19" type="ORF">BU24DRAFT_484559</name>
</gene>
<name>A0A6A5XHN1_9PLEO</name>
<dbReference type="PRINTS" id="PR00344">
    <property type="entry name" value="BCTRLSENSOR"/>
</dbReference>
<evidence type="ECO:0000256" key="5">
    <source>
        <dbReference type="ARBA" id="ARBA00022679"/>
    </source>
</evidence>
<dbReference type="Pfam" id="PF02518">
    <property type="entry name" value="HATPase_c"/>
    <property type="match status" value="1"/>
</dbReference>
<feature type="domain" description="Histidine kinase" evidence="17">
    <location>
        <begin position="550"/>
        <end position="865"/>
    </location>
</feature>
<evidence type="ECO:0000256" key="12">
    <source>
        <dbReference type="ARBA" id="ARBA00023136"/>
    </source>
</evidence>
<feature type="domain" description="Response regulatory" evidence="18">
    <location>
        <begin position="979"/>
        <end position="1099"/>
    </location>
</feature>
<keyword evidence="8" id="KW-0418">Kinase</keyword>
<dbReference type="InterPro" id="IPR036097">
    <property type="entry name" value="HisK_dim/P_sf"/>
</dbReference>
<keyword evidence="11" id="KW-0902">Two-component regulatory system</keyword>
<dbReference type="FunFam" id="1.10.287.130:FF:000004">
    <property type="entry name" value="Ethylene receptor 1"/>
    <property type="match status" value="1"/>
</dbReference>
<dbReference type="SMART" id="SM00387">
    <property type="entry name" value="HATPase_c"/>
    <property type="match status" value="1"/>
</dbReference>
<dbReference type="GO" id="GO:0009927">
    <property type="term" value="F:histidine phosphotransfer kinase activity"/>
    <property type="evidence" value="ECO:0007669"/>
    <property type="project" value="TreeGrafter"/>
</dbReference>
<dbReference type="Gene3D" id="3.30.565.10">
    <property type="entry name" value="Histidine kinase-like ATPase, C-terminal domain"/>
    <property type="match status" value="1"/>
</dbReference>
<keyword evidence="4 14" id="KW-0597">Phosphoprotein</keyword>
<comment type="catalytic activity">
    <reaction evidence="1">
        <text>ATP + protein L-histidine = ADP + protein N-phospho-L-histidine.</text>
        <dbReference type="EC" id="2.7.13.3"/>
    </reaction>
</comment>
<keyword evidence="5" id="KW-0808">Transferase</keyword>
<dbReference type="PANTHER" id="PTHR43047">
    <property type="entry name" value="TWO-COMPONENT HISTIDINE PROTEIN KINASE"/>
    <property type="match status" value="1"/>
</dbReference>
<sequence>MRIPIREQLDILVFLATSISLTVVALATWYTTHEFVLDVRSGALMMTASFKSAQISSSLLLMQTLVKQATMRLSPQTALECYYREGDSDGEHWERTAEDYDAIFSGDGNSRVAVQARIYHKEGSDRVLFSRTAASVRGITLPYSKPDGQPAQLGDGESGFVEGLYPRFDVHVVEGIAGRYVAEYQGRGINRTNYLLLGPYRVDDYLTLVSITMPIVKSNSSDARTLGWITIVLDAQLVGDVVNAREGLGDSGLSLLIGPAVVTNKFPAGYLFDSPNVISRSNVEVQYKFPPTKREDVKRRRMQYVDAPSLPPFDWSRYPAIRGGFSHATTNKNNAGSVISTENEQNDGVAVGYAMVRSSLVDWMVVVECSHAEVWALIDQLRRLILACVFGTMGFLLMVTFPIAHYFSKPVRRLRDATAKNAVRQFLEPSDQGDTDADADSDGTDEVLAHNNWSFGQVIRYRKKSAAHRAEKREASRRRQFRIPSKVKDSKHFVHDELTELTTTFNDMTDELMMQYERLEERVQQRTAELELSKEAAETANASKTLFVANISHELKTPLNGILGMCTVCMSEGDPMKVKQYLGIIYKSGDLLLSLLTDLLMFSKNQVGEQLRLDEKEFRLRDIGSQVFAIFREQAREGGINLSVKFEDHNDVNSTDGGESTERSNTGSLGFGRLKDMWLHGDERRIVQVVLNLVSNSLKFTPAGGSVTVNIRCMGEVYMPEEREASDQSQQSSLPHLSSRARVSANAIGPTVSYCDAYNITKTMSVKSKYPPYVARRPGLTSLPARWLSFEFEVEDTGPGIPEHLHSKIFEPFVQGDLGISGKYGGTGLGLSICSQLAQLMRGTIRMRSKVGQGSAFVLSIPLKEAASRADSSGNSSLHLAVLGLPSQNRLVDEMKAVWWTEDTHLPQLMQSNPRLTLGTANPHIATPATTALETYSDPHKVDINQLLLAPSSSSSNSQTAAVTERVETKAIQPSNKPRILIAEDNKTNQEVLLRMLKLEDIHDVTIATDGQEAFDKVIHSARHRNAYSLILMDIQMPNLDGLQATRLIRQSGFRGPIVALTAYTEESNVKTCLDSGMDYFISKPIRRSALKYVLERYCYPDAIADREKDDRASAAA</sequence>
<dbReference type="FunFam" id="3.40.50.2300:FF:000289">
    <property type="entry name" value="Osmosensing histidine protein kinase SLN1"/>
    <property type="match status" value="1"/>
</dbReference>
<dbReference type="GO" id="GO:0005524">
    <property type="term" value="F:ATP binding"/>
    <property type="evidence" value="ECO:0007669"/>
    <property type="project" value="UniProtKB-KW"/>
</dbReference>
<dbReference type="Pfam" id="PF00512">
    <property type="entry name" value="HisKA"/>
    <property type="match status" value="1"/>
</dbReference>
<evidence type="ECO:0000256" key="9">
    <source>
        <dbReference type="ARBA" id="ARBA00022840"/>
    </source>
</evidence>
<dbReference type="CDD" id="cd17546">
    <property type="entry name" value="REC_hyHK_CKI1_RcsC-like"/>
    <property type="match status" value="1"/>
</dbReference>
<evidence type="ECO:0000256" key="1">
    <source>
        <dbReference type="ARBA" id="ARBA00000085"/>
    </source>
</evidence>
<evidence type="ECO:0000256" key="6">
    <source>
        <dbReference type="ARBA" id="ARBA00022692"/>
    </source>
</evidence>
<evidence type="ECO:0000259" key="17">
    <source>
        <dbReference type="PROSITE" id="PS50109"/>
    </source>
</evidence>
<evidence type="ECO:0000256" key="16">
    <source>
        <dbReference type="SAM" id="Phobius"/>
    </source>
</evidence>
<evidence type="ECO:0000256" key="13">
    <source>
        <dbReference type="ARBA" id="ARBA00023180"/>
    </source>
</evidence>
<dbReference type="EC" id="2.7.13.3" evidence="3"/>
<dbReference type="OrthoDB" id="3791419at2759"/>
<dbReference type="InterPro" id="IPR011006">
    <property type="entry name" value="CheY-like_superfamily"/>
</dbReference>
<dbReference type="GeneID" id="54290745"/>
<dbReference type="InterPro" id="IPR005467">
    <property type="entry name" value="His_kinase_dom"/>
</dbReference>
<dbReference type="InterPro" id="IPR003661">
    <property type="entry name" value="HisK_dim/P_dom"/>
</dbReference>
<dbReference type="EMBL" id="ML978072">
    <property type="protein sequence ID" value="KAF2012785.1"/>
    <property type="molecule type" value="Genomic_DNA"/>
</dbReference>
<keyword evidence="13" id="KW-0325">Glycoprotein</keyword>
<dbReference type="Gene3D" id="3.40.50.2300">
    <property type="match status" value="1"/>
</dbReference>
<dbReference type="InterPro" id="IPR003594">
    <property type="entry name" value="HATPase_dom"/>
</dbReference>
<keyword evidence="20" id="KW-1185">Reference proteome</keyword>
<evidence type="ECO:0000256" key="8">
    <source>
        <dbReference type="ARBA" id="ARBA00022777"/>
    </source>
</evidence>
<evidence type="ECO:0000259" key="18">
    <source>
        <dbReference type="PROSITE" id="PS50110"/>
    </source>
</evidence>
<dbReference type="CDD" id="cd16922">
    <property type="entry name" value="HATPase_EvgS-ArcB-TorS-like"/>
    <property type="match status" value="1"/>
</dbReference>
<feature type="modified residue" description="4-aspartylphosphate" evidence="14">
    <location>
        <position position="1034"/>
    </location>
</feature>
<keyword evidence="12 16" id="KW-0472">Membrane</keyword>
<dbReference type="GO" id="GO:0000155">
    <property type="term" value="F:phosphorelay sensor kinase activity"/>
    <property type="evidence" value="ECO:0007669"/>
    <property type="project" value="InterPro"/>
</dbReference>
<dbReference type="SUPFAM" id="SSF55874">
    <property type="entry name" value="ATPase domain of HSP90 chaperone/DNA topoisomerase II/histidine kinase"/>
    <property type="match status" value="1"/>
</dbReference>